<dbReference type="Proteomes" id="UP000030701">
    <property type="component" value="Unassembled WGS sequence"/>
</dbReference>
<reference evidence="1" key="1">
    <citation type="submission" date="2011-11" db="EMBL/GenBank/DDBJ databases">
        <title>The Genome Sequence of Fusarium oxysporum Cotton.</title>
        <authorList>
            <consortium name="The Broad Institute Genome Sequencing Platform"/>
            <person name="Ma L.-J."/>
            <person name="Gale L.R."/>
            <person name="Schwartz D.C."/>
            <person name="Zhou S."/>
            <person name="Corby-Kistler H."/>
            <person name="Young S.K."/>
            <person name="Zeng Q."/>
            <person name="Gargeya S."/>
            <person name="Fitzgerald M."/>
            <person name="Haas B."/>
            <person name="Abouelleil A."/>
            <person name="Alvarado L."/>
            <person name="Arachchi H.M."/>
            <person name="Berlin A."/>
            <person name="Brown A."/>
            <person name="Chapman S.B."/>
            <person name="Chen Z."/>
            <person name="Dunbar C."/>
            <person name="Freedman E."/>
            <person name="Gearin G."/>
            <person name="Goldberg J."/>
            <person name="Griggs A."/>
            <person name="Gujja S."/>
            <person name="Heiman D."/>
            <person name="Howarth C."/>
            <person name="Larson L."/>
            <person name="Lui A."/>
            <person name="MacDonald P.J.P."/>
            <person name="Montmayeur A."/>
            <person name="Murphy C."/>
            <person name="Neiman D."/>
            <person name="Pearson M."/>
            <person name="Priest M."/>
            <person name="Roberts A."/>
            <person name="Saif S."/>
            <person name="Shea T."/>
            <person name="Shenoy N."/>
            <person name="Sisk P."/>
            <person name="Stolte C."/>
            <person name="Sykes S."/>
            <person name="Wortman J."/>
            <person name="Nusbaum C."/>
            <person name="Birren B."/>
        </authorList>
    </citation>
    <scope>NUCLEOTIDE SEQUENCE [LARGE SCALE GENOMIC DNA]</scope>
    <source>
        <strain evidence="1">25433</strain>
    </source>
</reference>
<sequence>MFFLQPTLKVFHRPLQIPRLNHPHCTVTMLQRSLQPPDKAFHTEMPDLIPYFIVALNGYKRKDDLYALAIEIRNV</sequence>
<proteinExistence type="predicted"/>
<gene>
    <name evidence="1" type="ORF">FOTG_15698</name>
</gene>
<accession>X0KQY1</accession>
<protein>
    <submittedName>
        <fullName evidence="1">Uncharacterized protein</fullName>
    </submittedName>
</protein>
<organism evidence="1">
    <name type="scientific">Fusarium oxysporum f. sp. vasinfectum 25433</name>
    <dbReference type="NCBI Taxonomy" id="1089449"/>
    <lineage>
        <taxon>Eukaryota</taxon>
        <taxon>Fungi</taxon>
        <taxon>Dikarya</taxon>
        <taxon>Ascomycota</taxon>
        <taxon>Pezizomycotina</taxon>
        <taxon>Sordariomycetes</taxon>
        <taxon>Hypocreomycetidae</taxon>
        <taxon>Hypocreales</taxon>
        <taxon>Nectriaceae</taxon>
        <taxon>Fusarium</taxon>
        <taxon>Fusarium oxysporum species complex</taxon>
    </lineage>
</organism>
<dbReference type="HOGENOM" id="CLU_2671148_0_0_1"/>
<dbReference type="AlphaFoldDB" id="X0KQY1"/>
<dbReference type="EMBL" id="JH658007">
    <property type="protein sequence ID" value="EXM15983.1"/>
    <property type="molecule type" value="Genomic_DNA"/>
</dbReference>
<name>X0KQY1_FUSOX</name>
<evidence type="ECO:0000313" key="1">
    <source>
        <dbReference type="EMBL" id="EXM15983.1"/>
    </source>
</evidence>
<reference evidence="1" key="2">
    <citation type="submission" date="2012-05" db="EMBL/GenBank/DDBJ databases">
        <title>The Genome Annotation of Fusarium oxysporum Cotton.</title>
        <authorList>
            <consortium name="The Broad Institute Genomics Platform"/>
            <person name="Ma L.-J."/>
            <person name="Corby-Kistler H."/>
            <person name="Broz K."/>
            <person name="Gale L.R."/>
            <person name="Jonkers W."/>
            <person name="O'Donnell K."/>
            <person name="Ploetz R."/>
            <person name="Steinberg C."/>
            <person name="Schwartz D.C."/>
            <person name="VanEtten H."/>
            <person name="Zhou S."/>
            <person name="Young S.K."/>
            <person name="Zeng Q."/>
            <person name="Gargeya S."/>
            <person name="Fitzgerald M."/>
            <person name="Abouelleil A."/>
            <person name="Alvarado L."/>
            <person name="Chapman S.B."/>
            <person name="Gainer-Dewar J."/>
            <person name="Goldberg J."/>
            <person name="Griggs A."/>
            <person name="Gujja S."/>
            <person name="Hansen M."/>
            <person name="Howarth C."/>
            <person name="Imamovic A."/>
            <person name="Ireland A."/>
            <person name="Larimer J."/>
            <person name="McCowan C."/>
            <person name="Murphy C."/>
            <person name="Pearson M."/>
            <person name="Poon T.W."/>
            <person name="Priest M."/>
            <person name="Roberts A."/>
            <person name="Saif S."/>
            <person name="Shea T."/>
            <person name="Sykes S."/>
            <person name="Wortman J."/>
            <person name="Nusbaum C."/>
            <person name="Birren B."/>
        </authorList>
    </citation>
    <scope>NUCLEOTIDE SEQUENCE</scope>
    <source>
        <strain evidence="1">25433</strain>
    </source>
</reference>